<protein>
    <submittedName>
        <fullName evidence="2">Uncharacterized protein</fullName>
    </submittedName>
</protein>
<sequence>MCPSPQPLDPTERVANIYHESQVAKSNASVLFETLTYEGLDSPLVEEFSGKVKSAQDYLLSELPWATEYAEVYHEPDVSAGAEALLADVLDALSEVGEALALKERLHEKNTASPVRKTADDSDDIPYDPERPSEKALGKRRAIEDIDDQEAGSCAECPFKTTEAPVTREPSPAMGGEPRLAKPPLPAIPRTPERLGNALPGRDSSEPRA</sequence>
<name>A0AAF0IVG6_9BASI</name>
<dbReference type="AlphaFoldDB" id="A0AAF0IVG6"/>
<feature type="compositionally biased region" description="Basic and acidic residues" evidence="1">
    <location>
        <begin position="128"/>
        <end position="144"/>
    </location>
</feature>
<gene>
    <name evidence="2" type="ORF">MOBT1_000699</name>
</gene>
<reference evidence="2" key="1">
    <citation type="submission" date="2023-03" db="EMBL/GenBank/DDBJ databases">
        <title>Mating type loci evolution in Malassezia.</title>
        <authorList>
            <person name="Coelho M.A."/>
        </authorList>
    </citation>
    <scope>NUCLEOTIDE SEQUENCE</scope>
    <source>
        <strain evidence="2">CBS 7876</strain>
    </source>
</reference>
<accession>A0AAF0IVG6</accession>
<keyword evidence="3" id="KW-1185">Reference proteome</keyword>
<dbReference type="EMBL" id="CP119934">
    <property type="protein sequence ID" value="WFD02016.1"/>
    <property type="molecule type" value="Genomic_DNA"/>
</dbReference>
<dbReference type="Proteomes" id="UP001214603">
    <property type="component" value="Chromosome 1"/>
</dbReference>
<proteinExistence type="predicted"/>
<evidence type="ECO:0000313" key="2">
    <source>
        <dbReference type="EMBL" id="WFD02016.1"/>
    </source>
</evidence>
<evidence type="ECO:0000256" key="1">
    <source>
        <dbReference type="SAM" id="MobiDB-lite"/>
    </source>
</evidence>
<organism evidence="2 3">
    <name type="scientific">Malassezia obtusa</name>
    <dbReference type="NCBI Taxonomy" id="76774"/>
    <lineage>
        <taxon>Eukaryota</taxon>
        <taxon>Fungi</taxon>
        <taxon>Dikarya</taxon>
        <taxon>Basidiomycota</taxon>
        <taxon>Ustilaginomycotina</taxon>
        <taxon>Malasseziomycetes</taxon>
        <taxon>Malasseziales</taxon>
        <taxon>Malasseziaceae</taxon>
        <taxon>Malassezia</taxon>
    </lineage>
</organism>
<feature type="region of interest" description="Disordered" evidence="1">
    <location>
        <begin position="106"/>
        <end position="209"/>
    </location>
</feature>
<evidence type="ECO:0000313" key="3">
    <source>
        <dbReference type="Proteomes" id="UP001214603"/>
    </source>
</evidence>